<sequence>MKKVTVAEAAPAINESKSITFLTGAGVSTPSGIPDYRSLKGIYQGIEQPEYLLSHEAMVHEPQKFYSFVKKIYHPNAQPNVIHTEIARLEKHKKVWTVSQNIDGLHEKAGSQQLVNFHGTLYHCYCRKCGKEVAWQSYLHSDTHENCGGQVRPAIVLYGEGFQEEVLEQATFAVSQAELVVIVGTSFQVHPFCDLIQFRAPRAKILVINQSPIYLDQEYDFVQTDGVTVFDKIKELGANYDD</sequence>
<dbReference type="EMBL" id="LEPB01000001">
    <property type="protein sequence ID" value="RCA12043.1"/>
    <property type="molecule type" value="Genomic_DNA"/>
</dbReference>
<evidence type="ECO:0000256" key="4">
    <source>
        <dbReference type="PROSITE-ProRule" id="PRU00236"/>
    </source>
</evidence>
<feature type="binding site" evidence="4">
    <location>
        <position position="129"/>
    </location>
    <ligand>
        <name>Zn(2+)</name>
        <dbReference type="ChEBI" id="CHEBI:29105"/>
    </ligand>
</feature>
<dbReference type="PANTHER" id="PTHR11085">
    <property type="entry name" value="NAD-DEPENDENT PROTEIN DEACYLASE SIRTUIN-5, MITOCHONDRIAL-RELATED"/>
    <property type="match status" value="1"/>
</dbReference>
<gene>
    <name evidence="6" type="ORF">EA71_00247</name>
</gene>
<dbReference type="GO" id="GO:0046872">
    <property type="term" value="F:metal ion binding"/>
    <property type="evidence" value="ECO:0007669"/>
    <property type="project" value="UniProtKB-KW"/>
</dbReference>
<keyword evidence="3" id="KW-0520">NAD</keyword>
<reference evidence="6 7" key="1">
    <citation type="submission" date="2015-06" db="EMBL/GenBank/DDBJ databases">
        <title>The Genome Sequence of Enterococcus durans 4EA1.</title>
        <authorList>
            <consortium name="The Broad Institute Genomics Platform"/>
            <consortium name="The Broad Institute Genome Sequencing Center for Infectious Disease"/>
            <person name="Earl A.M."/>
            <person name="Van Tyne D."/>
            <person name="Lebreton F."/>
            <person name="Saavedra J.T."/>
            <person name="Gilmore M.S."/>
            <person name="Manson Mcguire A."/>
            <person name="Clock S."/>
            <person name="Crupain M."/>
            <person name="Rangan U."/>
            <person name="Young S."/>
            <person name="Abouelleil A."/>
            <person name="Cao P."/>
            <person name="Chapman S.B."/>
            <person name="Griggs A."/>
            <person name="Priest M."/>
            <person name="Shea T."/>
            <person name="Wortman J."/>
            <person name="Nusbaum C."/>
            <person name="Birren B."/>
        </authorList>
    </citation>
    <scope>NUCLEOTIDE SEQUENCE [LARGE SCALE GENOMIC DNA]</scope>
    <source>
        <strain evidence="6 7">4EA1</strain>
    </source>
</reference>
<dbReference type="SUPFAM" id="SSF52467">
    <property type="entry name" value="DHS-like NAD/FAD-binding domain"/>
    <property type="match status" value="1"/>
</dbReference>
<feature type="binding site" evidence="4">
    <location>
        <position position="144"/>
    </location>
    <ligand>
        <name>Zn(2+)</name>
        <dbReference type="ChEBI" id="CHEBI:29105"/>
    </ligand>
</feature>
<evidence type="ECO:0000313" key="6">
    <source>
        <dbReference type="EMBL" id="RCA12043.1"/>
    </source>
</evidence>
<dbReference type="PANTHER" id="PTHR11085:SF4">
    <property type="entry name" value="NAD-DEPENDENT PROTEIN DEACYLASE"/>
    <property type="match status" value="1"/>
</dbReference>
<keyword evidence="4" id="KW-0479">Metal-binding</keyword>
<protein>
    <recommendedName>
        <fullName evidence="1">protein acetyllysine N-acetyltransferase</fullName>
        <ecNumber evidence="1">2.3.1.286</ecNumber>
    </recommendedName>
</protein>
<organism evidence="6 7">
    <name type="scientific">Enterococcus durans</name>
    <dbReference type="NCBI Taxonomy" id="53345"/>
    <lineage>
        <taxon>Bacteria</taxon>
        <taxon>Bacillati</taxon>
        <taxon>Bacillota</taxon>
        <taxon>Bacilli</taxon>
        <taxon>Lactobacillales</taxon>
        <taxon>Enterococcaceae</taxon>
        <taxon>Enterococcus</taxon>
    </lineage>
</organism>
<dbReference type="InterPro" id="IPR026590">
    <property type="entry name" value="Ssirtuin_cat_dom"/>
</dbReference>
<dbReference type="EC" id="2.3.1.286" evidence="1"/>
<dbReference type="STRING" id="53345.LIU_00500"/>
<feature type="domain" description="Deacetylase sirtuin-type" evidence="5">
    <location>
        <begin position="1"/>
        <end position="242"/>
    </location>
</feature>
<dbReference type="AlphaFoldDB" id="A0A367CK45"/>
<dbReference type="NCBIfam" id="NF001752">
    <property type="entry name" value="PRK00481.1-1"/>
    <property type="match status" value="1"/>
</dbReference>
<name>A0A367CK45_9ENTE</name>
<evidence type="ECO:0000256" key="1">
    <source>
        <dbReference type="ARBA" id="ARBA00012928"/>
    </source>
</evidence>
<dbReference type="Gene3D" id="3.40.50.1220">
    <property type="entry name" value="TPP-binding domain"/>
    <property type="match status" value="1"/>
</dbReference>
<evidence type="ECO:0000259" key="5">
    <source>
        <dbReference type="PROSITE" id="PS50305"/>
    </source>
</evidence>
<evidence type="ECO:0000256" key="3">
    <source>
        <dbReference type="ARBA" id="ARBA00023027"/>
    </source>
</evidence>
<dbReference type="Proteomes" id="UP000252797">
    <property type="component" value="Unassembled WGS sequence"/>
</dbReference>
<evidence type="ECO:0000313" key="7">
    <source>
        <dbReference type="Proteomes" id="UP000252797"/>
    </source>
</evidence>
<accession>A0A367CK45</accession>
<dbReference type="InterPro" id="IPR029035">
    <property type="entry name" value="DHS-like_NAD/FAD-binding_dom"/>
</dbReference>
<dbReference type="Gene3D" id="3.30.1600.10">
    <property type="entry name" value="SIR2/SIRT2 'Small Domain"/>
    <property type="match status" value="1"/>
</dbReference>
<dbReference type="Pfam" id="PF02146">
    <property type="entry name" value="SIR2"/>
    <property type="match status" value="1"/>
</dbReference>
<dbReference type="PROSITE" id="PS50305">
    <property type="entry name" value="SIRTUIN"/>
    <property type="match status" value="1"/>
</dbReference>
<feature type="binding site" evidence="4">
    <location>
        <position position="126"/>
    </location>
    <ligand>
        <name>Zn(2+)</name>
        <dbReference type="ChEBI" id="CHEBI:29105"/>
    </ligand>
</feature>
<dbReference type="RefSeq" id="WP_113845149.1">
    <property type="nucleotide sequence ID" value="NZ_LEPB01000001.1"/>
</dbReference>
<proteinExistence type="predicted"/>
<evidence type="ECO:0000256" key="2">
    <source>
        <dbReference type="ARBA" id="ARBA00022679"/>
    </source>
</evidence>
<keyword evidence="2" id="KW-0808">Transferase</keyword>
<dbReference type="InterPro" id="IPR050134">
    <property type="entry name" value="NAD-dep_sirtuin_deacylases"/>
</dbReference>
<feature type="active site" description="Proton acceptor" evidence="4">
    <location>
        <position position="118"/>
    </location>
</feature>
<keyword evidence="4" id="KW-0862">Zinc</keyword>
<dbReference type="InterPro" id="IPR026591">
    <property type="entry name" value="Sirtuin_cat_small_dom_sf"/>
</dbReference>
<dbReference type="InterPro" id="IPR003000">
    <property type="entry name" value="Sirtuin"/>
</dbReference>
<feature type="binding site" evidence="4">
    <location>
        <position position="147"/>
    </location>
    <ligand>
        <name>Zn(2+)</name>
        <dbReference type="ChEBI" id="CHEBI:29105"/>
    </ligand>
</feature>
<dbReference type="GO" id="GO:0070403">
    <property type="term" value="F:NAD+ binding"/>
    <property type="evidence" value="ECO:0007669"/>
    <property type="project" value="InterPro"/>
</dbReference>
<dbReference type="GO" id="GO:0017136">
    <property type="term" value="F:histone deacetylase activity, NAD-dependent"/>
    <property type="evidence" value="ECO:0007669"/>
    <property type="project" value="TreeGrafter"/>
</dbReference>
<comment type="caution">
    <text evidence="6">The sequence shown here is derived from an EMBL/GenBank/DDBJ whole genome shotgun (WGS) entry which is preliminary data.</text>
</comment>